<dbReference type="Gene3D" id="3.80.10.10">
    <property type="entry name" value="Ribonuclease Inhibitor"/>
    <property type="match status" value="7"/>
</dbReference>
<dbReference type="InterPro" id="IPR053139">
    <property type="entry name" value="Surface_bspA-like"/>
</dbReference>
<name>A0A5P8E531_9BACT</name>
<dbReference type="Proteomes" id="UP000249375">
    <property type="component" value="Chromosome"/>
</dbReference>
<reference evidence="2 3" key="1">
    <citation type="submission" date="2018-11" db="EMBL/GenBank/DDBJ databases">
        <authorList>
            <person name="Na S.W."/>
            <person name="Baik M."/>
        </authorList>
    </citation>
    <scope>NUCLEOTIDE SEQUENCE [LARGE SCALE GENOMIC DNA]</scope>
    <source>
        <strain evidence="2 3">E39</strain>
    </source>
</reference>
<gene>
    <name evidence="2" type="ORF">C7Y71_002765</name>
</gene>
<evidence type="ECO:0000256" key="1">
    <source>
        <dbReference type="SAM" id="SignalP"/>
    </source>
</evidence>
<dbReference type="PANTHER" id="PTHR45661">
    <property type="entry name" value="SURFACE ANTIGEN"/>
    <property type="match status" value="1"/>
</dbReference>
<dbReference type="Gene3D" id="3.40.50.12480">
    <property type="match status" value="4"/>
</dbReference>
<evidence type="ECO:0000313" key="2">
    <source>
        <dbReference type="EMBL" id="QFQ12028.1"/>
    </source>
</evidence>
<keyword evidence="3" id="KW-1185">Reference proteome</keyword>
<feature type="chain" id="PRO_5024273053" evidence="1">
    <location>
        <begin position="22"/>
        <end position="1440"/>
    </location>
</feature>
<keyword evidence="1" id="KW-0732">Signal</keyword>
<sequence>MKQKLLALLMPFMLCGIPALAHDIEVGGIYYVFTNNGTKLSVSYRGNSSSDYSNEYSGNVVIPESVTYNGTTYPVTSIRERAFYNCSGLTSVTIPNSVTSIGEYAFYNCSGLTSVTIPNSVKYIGSNAFRNCSGLTSVTIPSTVTSIGSSAFSGTNLTEVTINSDAILASSRNLSGIFGSKVGNLVIGNDVKSIGDYAFNGCSGLTSVTIPSSVMSIGEDAFSGCSNLKEIAIYSNVIMSKSFDYEESLRGNNFSKIFGKQVEKLIVGESVKSIGNYAFYRCTNLSSIIIPNSVTSIGAYAFHDTKWYENQPDGVIYAGHVAYNYKGIMPSGSSITLKEGTVGISAYAFRSCAGLTSVTIPNSVTSIGEDAFNGCSNLISATIPNSVTSIERNTFQNCTSLTSVYIPNSVTTIGKDAFSGCSGLTSVTIPNSVTYIGQWAFRKCTGLTSVTIPYSVTCIGVSAFYGCSSIESIIVEEGNPVYDSRNYCNAIIETASNKLVQGCKNTIIPNDIVEIGYEALSNIGTYANITIPASVSVIGSYAFYGYDRLNVTFNQSTPPTLADKAFSDLSKVYAIVPKGCTSSYSSIGFKQITEKNEDYPLVTINLTDAGTLQEMALDIEETDIRNLKLVGPINSVDINYLRTSARFTNISYLDMSDVVLIADNNSYCSSKDFGNFYLSDVNYSYDIVYDSGLGFSSVVNQFYGNSFAGVFIGMKVKEVILPSHLTRIGAYCFANCTELQKIVIPDGVTTIEEGAFRGCNSLTEIKLPSSVTKISKYAFYQCVALQIASLDNVTQIGSSAFSRCESLRYVGSLAKVKNIEEASFADCSSLVGEIDLSGVPVISKKAFARCASLSNVIFSENLQSIGESAFAKCTNLRSVNLPESTKAVMPEAFYGCTRLSVVSYSRNLLQVAKSTFTDTPFFASLECVDGIKYMGHIAMCIEGSPVSRISFREGTLSVADDFIYSTSNEDYTTICSELILPNSLLRIGNSAFTKGYKGLGITKLTLPDNLLEIGDNAFRNSKSISQITLPESLTYIGNAAFYGCEGLVRVIYNANSLMSNITSTGYGNGSSVDGIFEGTGIEKVTIGPKVRILPSAVFMECEKLMKVEFADRTSDDHLYVGPYSFYSCKALTNIVLPESTDSIGIYAFRYCRALSNVTLPDSIQRVGKGAFEDCPWLDTYLNNQPDGVVYVGLVAFGYKGNMPEGTTISLREGTKSIAYMAFYHCDGMEHLIIPNTVEIIGDYAFSACNKLKSIKMGNGIISIGNDAFRECNALSSIELPEYVKTIGASAFSTCRNLKTITIGSNVTEIGDVAFYGLENISDVTVLRENPEDYNCSNAVFESHGVGVIYIGTTYYSHPENATLHVPEGCVEAYKNCYPWCRFGTIVDDAVTSVLQPTIEIMPLNESRTYDKTFIYDLQGRRVTNPQKGGVYIIGGKKVIK</sequence>
<dbReference type="InterPro" id="IPR032675">
    <property type="entry name" value="LRR_dom_sf"/>
</dbReference>
<protein>
    <submittedName>
        <fullName evidence="2">Leucine-rich repeat domain-containing protein</fullName>
    </submittedName>
</protein>
<dbReference type="RefSeq" id="WP_111899354.1">
    <property type="nucleotide sequence ID" value="NZ_CP033459.1"/>
</dbReference>
<organism evidence="2 3">
    <name type="scientific">Pseudoprevotella muciniphila</name>
    <dbReference type="NCBI Taxonomy" id="2133944"/>
    <lineage>
        <taxon>Bacteria</taxon>
        <taxon>Pseudomonadati</taxon>
        <taxon>Bacteroidota</taxon>
        <taxon>Bacteroidia</taxon>
        <taxon>Bacteroidales</taxon>
        <taxon>Prevotellaceae</taxon>
        <taxon>Pseudoprevotella</taxon>
    </lineage>
</organism>
<dbReference type="KEGG" id="alq:C7Y71_002765"/>
<dbReference type="InterPro" id="IPR026906">
    <property type="entry name" value="LRR_5"/>
</dbReference>
<evidence type="ECO:0000313" key="3">
    <source>
        <dbReference type="Proteomes" id="UP000249375"/>
    </source>
</evidence>
<dbReference type="Pfam" id="PF13306">
    <property type="entry name" value="LRR_5"/>
    <property type="match status" value="8"/>
</dbReference>
<accession>A0A5P8E531</accession>
<dbReference type="EMBL" id="CP033459">
    <property type="protein sequence ID" value="QFQ12028.1"/>
    <property type="molecule type" value="Genomic_DNA"/>
</dbReference>
<proteinExistence type="predicted"/>
<dbReference type="SUPFAM" id="SSF52058">
    <property type="entry name" value="L domain-like"/>
    <property type="match status" value="4"/>
</dbReference>
<feature type="signal peptide" evidence="1">
    <location>
        <begin position="1"/>
        <end position="21"/>
    </location>
</feature>
<dbReference type="PANTHER" id="PTHR45661:SF3">
    <property type="entry name" value="IG-LIKE DOMAIN-CONTAINING PROTEIN"/>
    <property type="match status" value="1"/>
</dbReference>
<dbReference type="OrthoDB" id="1014195at2"/>